<dbReference type="GO" id="GO:0016763">
    <property type="term" value="F:pentosyltransferase activity"/>
    <property type="evidence" value="ECO:0007669"/>
    <property type="project" value="InterPro"/>
</dbReference>
<dbReference type="InterPro" id="IPR036320">
    <property type="entry name" value="Glycosyl_Trfase_fam3_N_dom_sf"/>
</dbReference>
<dbReference type="Proteomes" id="UP000002573">
    <property type="component" value="Chromosome"/>
</dbReference>
<protein>
    <recommendedName>
        <fullName evidence="3">AMP phosphorylase</fullName>
        <ecNumber evidence="3">2.4.2.57</ecNumber>
    </recommendedName>
</protein>
<dbReference type="InterPro" id="IPR017459">
    <property type="entry name" value="Glycosyl_Trfase_fam3_N_dom"/>
</dbReference>
<feature type="domain" description="Pyrimidine nucleoside phosphorylase C-terminal" evidence="4">
    <location>
        <begin position="432"/>
        <end position="499"/>
    </location>
</feature>
<dbReference type="Pfam" id="PF07831">
    <property type="entry name" value="PYNP_C"/>
    <property type="match status" value="1"/>
</dbReference>
<reference evidence="7" key="1">
    <citation type="submission" date="2010-05" db="EMBL/GenBank/DDBJ databases">
        <title>Complete sequence of Staphylothermus hellenicus DSM 12710.</title>
        <authorList>
            <consortium name="US DOE Joint Genome Institute"/>
            <person name="Lucas S."/>
            <person name="Copeland A."/>
            <person name="Lapidus A."/>
            <person name="Cheng J.-F."/>
            <person name="Bruce D."/>
            <person name="Goodwin L."/>
            <person name="Pitluck S."/>
            <person name="Davenport K."/>
            <person name="Detter J.C."/>
            <person name="Han C."/>
            <person name="Tapia R."/>
            <person name="Larimer F."/>
            <person name="Land M."/>
            <person name="Hauser L."/>
            <person name="Kyrpides N."/>
            <person name="Mikhailova N."/>
            <person name="Anderson I.J."/>
            <person name="Woyke T."/>
        </authorList>
    </citation>
    <scope>NUCLEOTIDE SEQUENCE [LARGE SCALE GENOMIC DNA]</scope>
    <source>
        <strain evidence="7">DSM 12710 / JCM 10830 / BK20S6-10-b1 / P8</strain>
    </source>
</reference>
<name>D7D8J9_STAHD</name>
<reference evidence="6 7" key="2">
    <citation type="journal article" date="2011" name="Stand. Genomic Sci.">
        <title>Complete genome sequence of Staphylothermus hellenicus P8.</title>
        <authorList>
            <person name="Anderson I."/>
            <person name="Wirth R."/>
            <person name="Lucas S."/>
            <person name="Copeland A."/>
            <person name="Lapidus A."/>
            <person name="Cheng J.F."/>
            <person name="Goodwin L."/>
            <person name="Pitluck S."/>
            <person name="Davenport K."/>
            <person name="Detter J.C."/>
            <person name="Han C."/>
            <person name="Tapia R."/>
            <person name="Land M."/>
            <person name="Hauser L."/>
            <person name="Pati A."/>
            <person name="Mikhailova N."/>
            <person name="Woyke T."/>
            <person name="Klenk H.P."/>
            <person name="Kyrpides N."/>
            <person name="Ivanova N."/>
        </authorList>
    </citation>
    <scope>NUCLEOTIDE SEQUENCE [LARGE SCALE GENOMIC DNA]</scope>
    <source>
        <strain evidence="7">DSM 12710 / JCM 10830 / BK20S6-10-b1 / P8</strain>
    </source>
</reference>
<evidence type="ECO:0000313" key="6">
    <source>
        <dbReference type="EMBL" id="ADI32095.1"/>
    </source>
</evidence>
<dbReference type="PROSITE" id="PS00647">
    <property type="entry name" value="THYMID_PHOSPHORYLASE"/>
    <property type="match status" value="1"/>
</dbReference>
<sequence>MEEHIASRHFTAESIDVDIGRSIVIVNIQDAQELGLGPSSKVKLTKGDRSRSGAVAITKTMVPRGKILVSKDIAWALKLSNGELIGLRPYPVPPSFTALQKRLHGERISQDEMYRLIRDIVDGAYGEAEIAAFLTSQLYYELSEDELHSLIRAMVETGSKIEFEDTVYDEHSIGGVPGNSKVALIAVPTVAAGGLLIPKTSSRAITSPAGTADTMEVLARVDFSADEIKEIARKVRATLAWGGKLNLAPADDIFVNIERKLSIDPWHQMVASILAKKAAMGVDNLVIDIPVGRKAKVKKADEADQLAGIFIRQAARLGMRIRVALTFGGQPIGATAGPALEAKEALETMINRKGKKSLVDKALSIAGLVFELSGKVPPGRGVEVARDIFLSGKTHEKFKEIIEAQEGDPNIKPEDIPLGKHTYTIESPMEGAVTYIDNAAITTIARAAGAPFDKGAGVYLHAKIGYRVNKGDPLLTIYSSSSARLREAINLASRHSPLIVEGMLLKILP</sequence>
<dbReference type="NCBIfam" id="NF003338">
    <property type="entry name" value="PRK04350.1"/>
    <property type="match status" value="1"/>
</dbReference>
<dbReference type="GeneID" id="9234278"/>
<accession>D7D8J9</accession>
<dbReference type="SUPFAM" id="SSF54680">
    <property type="entry name" value="Pyrimidine nucleoside phosphorylase C-terminal domain"/>
    <property type="match status" value="1"/>
</dbReference>
<dbReference type="InterPro" id="IPR017872">
    <property type="entry name" value="Pyrmidine_PPase_CS"/>
</dbReference>
<dbReference type="InterPro" id="IPR036566">
    <property type="entry name" value="PYNP-like_C_sf"/>
</dbReference>
<gene>
    <name evidence="6" type="ordered locus">Shell_0989</name>
</gene>
<evidence type="ECO:0000256" key="2">
    <source>
        <dbReference type="ARBA" id="ARBA00022679"/>
    </source>
</evidence>
<dbReference type="GO" id="GO:0006196">
    <property type="term" value="P:AMP catabolic process"/>
    <property type="evidence" value="ECO:0007669"/>
    <property type="project" value="TreeGrafter"/>
</dbReference>
<dbReference type="InterPro" id="IPR000053">
    <property type="entry name" value="Thymidine/pyrmidine_PPase"/>
</dbReference>
<dbReference type="SUPFAM" id="SSF47648">
    <property type="entry name" value="Nucleoside phosphorylase/phosphoribosyltransferase N-terminal domain"/>
    <property type="match status" value="1"/>
</dbReference>
<evidence type="ECO:0000259" key="4">
    <source>
        <dbReference type="SMART" id="SM00941"/>
    </source>
</evidence>
<dbReference type="SMART" id="SM00941">
    <property type="entry name" value="PYNP_C"/>
    <property type="match status" value="1"/>
</dbReference>
<evidence type="ECO:0000256" key="1">
    <source>
        <dbReference type="ARBA" id="ARBA00022676"/>
    </source>
</evidence>
<dbReference type="InterPro" id="IPR013102">
    <property type="entry name" value="PYNP_C"/>
</dbReference>
<dbReference type="NCBIfam" id="TIGR02645">
    <property type="entry name" value="ARCH_P_rylase"/>
    <property type="match status" value="1"/>
</dbReference>
<dbReference type="InterPro" id="IPR003338">
    <property type="entry name" value="CDC4_N-term_subdom"/>
</dbReference>
<dbReference type="PANTHER" id="PTHR10515:SF0">
    <property type="entry name" value="THYMIDINE PHOSPHORYLASE"/>
    <property type="match status" value="1"/>
</dbReference>
<dbReference type="EMBL" id="CP002051">
    <property type="protein sequence ID" value="ADI32095.1"/>
    <property type="molecule type" value="Genomic_DNA"/>
</dbReference>
<dbReference type="GO" id="GO:0004645">
    <property type="term" value="F:1,4-alpha-oligoglucan phosphorylase activity"/>
    <property type="evidence" value="ECO:0007669"/>
    <property type="project" value="InterPro"/>
</dbReference>
<dbReference type="Gene3D" id="3.90.1170.30">
    <property type="entry name" value="Pyrimidine nucleoside phosphorylase-like, C-terminal domain"/>
    <property type="match status" value="1"/>
</dbReference>
<dbReference type="InterPro" id="IPR013466">
    <property type="entry name" value="Thymidine/AMP_Pase"/>
</dbReference>
<proteinExistence type="predicted"/>
<dbReference type="HOGENOM" id="CLU_025040_6_0_2"/>
<dbReference type="KEGG" id="shc:Shell_0989"/>
<dbReference type="OrthoDB" id="9827at2157"/>
<dbReference type="Gene3D" id="3.40.1030.10">
    <property type="entry name" value="Nucleoside phosphorylase/phosphoribosyltransferase catalytic domain"/>
    <property type="match status" value="1"/>
</dbReference>
<organism evidence="6 7">
    <name type="scientific">Staphylothermus hellenicus (strain DSM 12710 / JCM 10830 / BK20S6-10-b1 / P8)</name>
    <dbReference type="NCBI Taxonomy" id="591019"/>
    <lineage>
        <taxon>Archaea</taxon>
        <taxon>Thermoproteota</taxon>
        <taxon>Thermoprotei</taxon>
        <taxon>Desulfurococcales</taxon>
        <taxon>Desulfurococcaceae</taxon>
        <taxon>Staphylothermus</taxon>
    </lineage>
</organism>
<dbReference type="STRING" id="591019.Shell_0989"/>
<evidence type="ECO:0000256" key="3">
    <source>
        <dbReference type="NCBIfam" id="TIGR03327"/>
    </source>
</evidence>
<dbReference type="GO" id="GO:0005829">
    <property type="term" value="C:cytosol"/>
    <property type="evidence" value="ECO:0007669"/>
    <property type="project" value="TreeGrafter"/>
</dbReference>
<dbReference type="SUPFAM" id="SSF52418">
    <property type="entry name" value="Nucleoside phosphorylase/phosphoribosyltransferase catalytic domain"/>
    <property type="match status" value="1"/>
</dbReference>
<dbReference type="AlphaFoldDB" id="D7D8J9"/>
<dbReference type="EC" id="2.4.2.57" evidence="3"/>
<dbReference type="NCBIfam" id="TIGR03327">
    <property type="entry name" value="AMP_phos"/>
    <property type="match status" value="1"/>
</dbReference>
<dbReference type="Pfam" id="PF00591">
    <property type="entry name" value="Glycos_transf_3"/>
    <property type="match status" value="1"/>
</dbReference>
<evidence type="ECO:0000313" key="7">
    <source>
        <dbReference type="Proteomes" id="UP000002573"/>
    </source>
</evidence>
<dbReference type="Gene3D" id="1.20.970.50">
    <property type="match status" value="1"/>
</dbReference>
<evidence type="ECO:0000259" key="5">
    <source>
        <dbReference type="SMART" id="SM01073"/>
    </source>
</evidence>
<dbReference type="PANTHER" id="PTHR10515">
    <property type="entry name" value="THYMIDINE PHOSPHORYLASE"/>
    <property type="match status" value="1"/>
</dbReference>
<dbReference type="InterPro" id="IPR035902">
    <property type="entry name" value="Nuc_phospho_transferase"/>
</dbReference>
<keyword evidence="2" id="KW-0808">Transferase</keyword>
<dbReference type="Pfam" id="PF02885">
    <property type="entry name" value="Glycos_trans_3N"/>
    <property type="match status" value="1"/>
</dbReference>
<feature type="domain" description="CDC48 N-terminal subdomain" evidence="5">
    <location>
        <begin position="9"/>
        <end position="92"/>
    </location>
</feature>
<dbReference type="GO" id="GO:0006206">
    <property type="term" value="P:pyrimidine nucleobase metabolic process"/>
    <property type="evidence" value="ECO:0007669"/>
    <property type="project" value="InterPro"/>
</dbReference>
<dbReference type="GO" id="GO:0046125">
    <property type="term" value="P:pyrimidine deoxyribonucleoside metabolic process"/>
    <property type="evidence" value="ECO:0007669"/>
    <property type="project" value="InterPro"/>
</dbReference>
<dbReference type="InterPro" id="IPR000312">
    <property type="entry name" value="Glycosyl_Trfase_fam3"/>
</dbReference>
<dbReference type="RefSeq" id="WP_013143293.1">
    <property type="nucleotide sequence ID" value="NC_014205.1"/>
</dbReference>
<keyword evidence="1" id="KW-0328">Glycosyltransferase</keyword>
<keyword evidence="7" id="KW-1185">Reference proteome</keyword>
<dbReference type="eggNOG" id="arCOG02013">
    <property type="taxonomic scope" value="Archaea"/>
</dbReference>
<dbReference type="Gene3D" id="2.40.40.20">
    <property type="match status" value="1"/>
</dbReference>
<dbReference type="SMART" id="SM01073">
    <property type="entry name" value="CDC48_N"/>
    <property type="match status" value="1"/>
</dbReference>
<dbReference type="InterPro" id="IPR017713">
    <property type="entry name" value="AMP_phosphorylase"/>
</dbReference>